<dbReference type="EMBL" id="QTJX01000001">
    <property type="protein sequence ID" value="RDY61815.1"/>
    <property type="molecule type" value="Genomic_DNA"/>
</dbReference>
<gene>
    <name evidence="1" type="ORF">DX873_06610</name>
</gene>
<reference evidence="1 2" key="1">
    <citation type="submission" date="2018-08" db="EMBL/GenBank/DDBJ databases">
        <title>Muricauda nanhaiensis sp. nov., isolated from seawater of the South China Sea.</title>
        <authorList>
            <person name="Dang Y."/>
        </authorList>
    </citation>
    <scope>NUCLEOTIDE SEQUENCE [LARGE SCALE GENOMIC DNA]</scope>
    <source>
        <strain evidence="1 2">SM1704</strain>
    </source>
</reference>
<comment type="caution">
    <text evidence="1">The sequence shown here is derived from an EMBL/GenBank/DDBJ whole genome shotgun (WGS) entry which is preliminary data.</text>
</comment>
<name>A0A371JVG4_9FLAO</name>
<dbReference type="AlphaFoldDB" id="A0A371JVG4"/>
<keyword evidence="2" id="KW-1185">Reference proteome</keyword>
<evidence type="ECO:0000313" key="1">
    <source>
        <dbReference type="EMBL" id="RDY61815.1"/>
    </source>
</evidence>
<evidence type="ECO:0000313" key="2">
    <source>
        <dbReference type="Proteomes" id="UP000261828"/>
    </source>
</evidence>
<sequence>MKRPAKKFTMEELLEFADWCRNGLTNSEYKSLSSSGLLYPNWRKSKEKAKVEENLKQARLWFNARPGDILTVISKDPRSKIELGEKLVVQKIWHSIRELNDERANVYDVRLKRTRKSSIKNIKISAWSDGVLVNSNWLFEKSSS</sequence>
<protein>
    <submittedName>
        <fullName evidence="1">Uncharacterized protein</fullName>
    </submittedName>
</protein>
<accession>A0A371JVG4</accession>
<organism evidence="1 2">
    <name type="scientific">Flagellimonas nanhaiensis</name>
    <dbReference type="NCBI Taxonomy" id="2292706"/>
    <lineage>
        <taxon>Bacteria</taxon>
        <taxon>Pseudomonadati</taxon>
        <taxon>Bacteroidota</taxon>
        <taxon>Flavobacteriia</taxon>
        <taxon>Flavobacteriales</taxon>
        <taxon>Flavobacteriaceae</taxon>
        <taxon>Flagellimonas</taxon>
    </lineage>
</organism>
<dbReference type="Proteomes" id="UP000261828">
    <property type="component" value="Unassembled WGS sequence"/>
</dbReference>
<proteinExistence type="predicted"/>